<dbReference type="Gene3D" id="3.40.50.10470">
    <property type="entry name" value="Translation initiation factor eif-2b, domain 2"/>
    <property type="match status" value="1"/>
</dbReference>
<sequence>MGKKKGHNKPQPANSPIAPQAVPETPEPLDRFQKLNAIAEQLKSFSPKKGQATPPSTPEGSNSAPAAALPLATSTPKAQEKADKRPAKAKGKPEDLNDGDGKSRADIENERKAKKLEKQMKKEAATAKKKADAAAGNAEKPPKAPAKEAPANKGQKDAPKTPQQPSKPALKKHFASSDSSDSFNMTANGSKNVSFKEKSNLKVRFDIQPSNQYDLTERPAIRVSSYFVHATPHNVHPAFRRLAAKCEFKKLNGVNELLLAFHKTLIEFVEDYNPRPDLPFSESISLDLQPQLCCLSDNGVHPFPQAVGNLIRLFKKQIHELDNTKEICDLKTYLKEWIENSAYYNFDLAEKAIVEFTISKLKSMAHRRILTYSRCPIVEKIILTAAEQFNDLHVYIVDDPNNGSRGKTMLESLSEASIPCTYGHINSIGYLVHQASVVLLGCSAILNTGRVVALRGSSLLALSAQAVNIPVLVAAKTCTFVDKVRLDEHLSTALLREPIETIPEDLVTALVTDLRIVPPSSAPAVLKAKQLGYDN</sequence>
<dbReference type="WBParaSite" id="Pan_g11483.t2">
    <property type="protein sequence ID" value="Pan_g11483.t2"/>
    <property type="gene ID" value="Pan_g11483"/>
</dbReference>
<evidence type="ECO:0000256" key="1">
    <source>
        <dbReference type="ARBA" id="ARBA00004514"/>
    </source>
</evidence>
<comment type="similarity">
    <text evidence="2 9">Belongs to the eIF-2B alpha/beta/delta subunits family.</text>
</comment>
<keyword evidence="4" id="KW-0396">Initiation factor</keyword>
<reference evidence="12" key="2">
    <citation type="submission" date="2020-10" db="UniProtKB">
        <authorList>
            <consortium name="WormBaseParasite"/>
        </authorList>
    </citation>
    <scope>IDENTIFICATION</scope>
</reference>
<name>A0A7E4ZQJ7_PANRE</name>
<dbReference type="InterPro" id="IPR042529">
    <property type="entry name" value="IF_2B-like_C"/>
</dbReference>
<evidence type="ECO:0000256" key="2">
    <source>
        <dbReference type="ARBA" id="ARBA00007251"/>
    </source>
</evidence>
<dbReference type="GO" id="GO:0003743">
    <property type="term" value="F:translation initiation factor activity"/>
    <property type="evidence" value="ECO:0007669"/>
    <property type="project" value="UniProtKB-KW"/>
</dbReference>
<evidence type="ECO:0000256" key="5">
    <source>
        <dbReference type="ARBA" id="ARBA00022917"/>
    </source>
</evidence>
<evidence type="ECO:0000256" key="3">
    <source>
        <dbReference type="ARBA" id="ARBA00022490"/>
    </source>
</evidence>
<proteinExistence type="inferred from homology"/>
<comment type="subcellular location">
    <subcellularLocation>
        <location evidence="1">Cytoplasm</location>
        <location evidence="1">Cytosol</location>
    </subcellularLocation>
</comment>
<dbReference type="AlphaFoldDB" id="A0A7E4ZQJ7"/>
<evidence type="ECO:0000256" key="9">
    <source>
        <dbReference type="RuleBase" id="RU003814"/>
    </source>
</evidence>
<feature type="compositionally biased region" description="Basic and acidic residues" evidence="10">
    <location>
        <begin position="78"/>
        <end position="132"/>
    </location>
</feature>
<dbReference type="SUPFAM" id="SSF100950">
    <property type="entry name" value="NagB/RpiA/CoA transferase-like"/>
    <property type="match status" value="1"/>
</dbReference>
<dbReference type="Proteomes" id="UP000492821">
    <property type="component" value="Unassembled WGS sequence"/>
</dbReference>
<dbReference type="Pfam" id="PF01008">
    <property type="entry name" value="IF-2B"/>
    <property type="match status" value="1"/>
</dbReference>
<feature type="compositionally biased region" description="Polar residues" evidence="10">
    <location>
        <begin position="176"/>
        <end position="191"/>
    </location>
</feature>
<keyword evidence="11" id="KW-1185">Reference proteome</keyword>
<comment type="subunit">
    <text evidence="8">Component of the translation initiation factor 2B (eIF2B) complex which is a heterodecamer of two sets of five different subunits: alpha, beta, gamma, delta and epsilon. Subunits alpha, beta and delta comprise a regulatory subcomplex and subunits epsilon and gamma comprise a catalytic subcomplex. Within the complex, the hexameric regulatory complex resides at the center, with the two heterodimeric catalytic subcomplexes bound on opposite sides.</text>
</comment>
<dbReference type="PANTHER" id="PTHR10233:SF14">
    <property type="entry name" value="TRANSLATION INITIATION FACTOR EIF-2B SUBUNIT DELTA"/>
    <property type="match status" value="1"/>
</dbReference>
<evidence type="ECO:0000313" key="12">
    <source>
        <dbReference type="WBParaSite" id="Pan_g11483.t2"/>
    </source>
</evidence>
<evidence type="ECO:0000256" key="6">
    <source>
        <dbReference type="ARBA" id="ARBA00044147"/>
    </source>
</evidence>
<organism evidence="11 12">
    <name type="scientific">Panagrellus redivivus</name>
    <name type="common">Microworm</name>
    <dbReference type="NCBI Taxonomy" id="6233"/>
    <lineage>
        <taxon>Eukaryota</taxon>
        <taxon>Metazoa</taxon>
        <taxon>Ecdysozoa</taxon>
        <taxon>Nematoda</taxon>
        <taxon>Chromadorea</taxon>
        <taxon>Rhabditida</taxon>
        <taxon>Tylenchina</taxon>
        <taxon>Panagrolaimomorpha</taxon>
        <taxon>Panagrolaimoidea</taxon>
        <taxon>Panagrolaimidae</taxon>
        <taxon>Panagrellus</taxon>
    </lineage>
</organism>
<evidence type="ECO:0000256" key="10">
    <source>
        <dbReference type="SAM" id="MobiDB-lite"/>
    </source>
</evidence>
<evidence type="ECO:0000313" key="11">
    <source>
        <dbReference type="Proteomes" id="UP000492821"/>
    </source>
</evidence>
<dbReference type="InterPro" id="IPR000649">
    <property type="entry name" value="IF-2B-related"/>
</dbReference>
<feature type="region of interest" description="Disordered" evidence="10">
    <location>
        <begin position="1"/>
        <end position="191"/>
    </location>
</feature>
<feature type="compositionally biased region" description="Low complexity" evidence="10">
    <location>
        <begin position="63"/>
        <end position="76"/>
    </location>
</feature>
<evidence type="ECO:0000256" key="4">
    <source>
        <dbReference type="ARBA" id="ARBA00022540"/>
    </source>
</evidence>
<accession>A0A7E4ZQJ7</accession>
<evidence type="ECO:0000256" key="8">
    <source>
        <dbReference type="ARBA" id="ARBA00046432"/>
    </source>
</evidence>
<reference evidence="11" key="1">
    <citation type="journal article" date="2013" name="Genetics">
        <title>The draft genome and transcriptome of Panagrellus redivivus are shaped by the harsh demands of a free-living lifestyle.</title>
        <authorList>
            <person name="Srinivasan J."/>
            <person name="Dillman A.R."/>
            <person name="Macchietto M.G."/>
            <person name="Heikkinen L."/>
            <person name="Lakso M."/>
            <person name="Fracchia K.M."/>
            <person name="Antoshechkin I."/>
            <person name="Mortazavi A."/>
            <person name="Wong G."/>
            <person name="Sternberg P.W."/>
        </authorList>
    </citation>
    <scope>NUCLEOTIDE SEQUENCE [LARGE SCALE GENOMIC DNA]</scope>
    <source>
        <strain evidence="11">MT8872</strain>
    </source>
</reference>
<dbReference type="GO" id="GO:0005829">
    <property type="term" value="C:cytosol"/>
    <property type="evidence" value="ECO:0007669"/>
    <property type="project" value="UniProtKB-SubCell"/>
</dbReference>
<dbReference type="InterPro" id="IPR037171">
    <property type="entry name" value="NagB/RpiA_transferase-like"/>
</dbReference>
<keyword evidence="3" id="KW-0963">Cytoplasm</keyword>
<evidence type="ECO:0000256" key="7">
    <source>
        <dbReference type="ARBA" id="ARBA00044356"/>
    </source>
</evidence>
<keyword evidence="5" id="KW-0648">Protein biosynthesis</keyword>
<dbReference type="PANTHER" id="PTHR10233">
    <property type="entry name" value="TRANSLATION INITIATION FACTOR EIF-2B"/>
    <property type="match status" value="1"/>
</dbReference>
<protein>
    <recommendedName>
        <fullName evidence="6">Translation initiation factor eIF2B subunit delta</fullName>
    </recommendedName>
    <alternativeName>
        <fullName evidence="7">eIF2B GDP-GTP exchange factor subunit delta</fullName>
    </alternativeName>
</protein>